<comment type="similarity">
    <text evidence="6">Belongs to the transcriptional regulatory CopG/NikR family.</text>
</comment>
<dbReference type="PANTHER" id="PTHR34719:SF2">
    <property type="entry name" value="NICKEL-RESPONSIVE REGULATOR"/>
    <property type="match status" value="1"/>
</dbReference>
<evidence type="ECO:0000313" key="9">
    <source>
        <dbReference type="EMBL" id="CAA2107381.1"/>
    </source>
</evidence>
<evidence type="ECO:0000256" key="7">
    <source>
        <dbReference type="SAM" id="MobiDB-lite"/>
    </source>
</evidence>
<dbReference type="HAMAP" id="MF_00476">
    <property type="entry name" value="NikR"/>
    <property type="match status" value="1"/>
</dbReference>
<dbReference type="EMBL" id="BPQF01000015">
    <property type="protein sequence ID" value="GJD40729.1"/>
    <property type="molecule type" value="Genomic_DNA"/>
</dbReference>
<evidence type="ECO:0000313" key="11">
    <source>
        <dbReference type="Proteomes" id="UP001055307"/>
    </source>
</evidence>
<dbReference type="InterPro" id="IPR050192">
    <property type="entry name" value="CopG/NikR_regulator"/>
</dbReference>
<dbReference type="NCBIfam" id="NF003381">
    <property type="entry name" value="PRK04460.1"/>
    <property type="match status" value="1"/>
</dbReference>
<dbReference type="SUPFAM" id="SSF55021">
    <property type="entry name" value="ACT-like"/>
    <property type="match status" value="1"/>
</dbReference>
<accession>A0A679JMX7</accession>
<protein>
    <recommendedName>
        <fullName evidence="6">Putative nickel-responsive regulator</fullName>
    </recommendedName>
</protein>
<evidence type="ECO:0000259" key="8">
    <source>
        <dbReference type="Pfam" id="PF08753"/>
    </source>
</evidence>
<name>A0A679JMX7_9HYPH</name>
<gene>
    <name evidence="9" type="ORF">MBUL_04132</name>
    <name evidence="10" type="ORF">OICFNHDK_3203</name>
</gene>
<proteinExistence type="inferred from homology"/>
<dbReference type="PANTHER" id="PTHR34719">
    <property type="entry name" value="NICKEL-RESPONSIVE REGULATOR"/>
    <property type="match status" value="1"/>
</dbReference>
<feature type="compositionally biased region" description="Acidic residues" evidence="7">
    <location>
        <begin position="1"/>
        <end position="11"/>
    </location>
</feature>
<dbReference type="GO" id="GO:0016151">
    <property type="term" value="F:nickel cation binding"/>
    <property type="evidence" value="ECO:0007669"/>
    <property type="project" value="UniProtKB-UniRule"/>
</dbReference>
<comment type="function">
    <text evidence="6">Transcriptional regulator.</text>
</comment>
<dbReference type="InterPro" id="IPR045865">
    <property type="entry name" value="ACT-like_dom_sf"/>
</dbReference>
<keyword evidence="3 6" id="KW-0805">Transcription regulation</keyword>
<dbReference type="Gene3D" id="1.10.1220.10">
    <property type="entry name" value="Met repressor-like"/>
    <property type="match status" value="1"/>
</dbReference>
<reference evidence="10" key="3">
    <citation type="submission" date="2021-08" db="EMBL/GenBank/DDBJ databases">
        <authorList>
            <person name="Tani A."/>
            <person name="Ola A."/>
            <person name="Ogura Y."/>
            <person name="Katsura K."/>
            <person name="Hayashi T."/>
        </authorList>
    </citation>
    <scope>NUCLEOTIDE SEQUENCE</scope>
    <source>
        <strain evidence="10">DSM 21893</strain>
    </source>
</reference>
<dbReference type="Proteomes" id="UP001055307">
    <property type="component" value="Unassembled WGS sequence"/>
</dbReference>
<reference evidence="9" key="2">
    <citation type="submission" date="2019-12" db="EMBL/GenBank/DDBJ databases">
        <authorList>
            <person name="Cremers G."/>
        </authorList>
    </citation>
    <scope>NUCLEOTIDE SEQUENCE</scope>
    <source>
        <strain evidence="9">Mbul1</strain>
    </source>
</reference>
<comment type="caution">
    <text evidence="6">Lacks conserved residue(s) required for the propagation of feature annotation.</text>
</comment>
<dbReference type="InterPro" id="IPR014864">
    <property type="entry name" value="TF_NikR_Ni-bd_C"/>
</dbReference>
<keyword evidence="1" id="KW-0533">Nickel</keyword>
<sequence length="172" mass="18442">MAGGDETEMGADDGAVPEEGAGGRRKPVSRISLSLSEDLLCELDTMVGERGFASRSQAVATILHRSLVEHRHKVGDRVMVGTITLFYDHLAPGVQQRLADLQRRYIAEVISSLHVHLMNNQTLEVVLVQGPAATLQTIADTMITERGVISGRLELAAALIPPIHPFQGEGGG</sequence>
<evidence type="ECO:0000256" key="6">
    <source>
        <dbReference type="HAMAP-Rule" id="MF_00476"/>
    </source>
</evidence>
<dbReference type="InterPro" id="IPR027271">
    <property type="entry name" value="Acetolactate_synth/TF_NikR_C"/>
</dbReference>
<dbReference type="InterPro" id="IPR013321">
    <property type="entry name" value="Arc_rbn_hlx_hlx"/>
</dbReference>
<evidence type="ECO:0000256" key="2">
    <source>
        <dbReference type="ARBA" id="ARBA00022723"/>
    </source>
</evidence>
<dbReference type="CDD" id="cd22231">
    <property type="entry name" value="RHH_NikR_HicB-like"/>
    <property type="match status" value="1"/>
</dbReference>
<feature type="region of interest" description="Disordered" evidence="7">
    <location>
        <begin position="1"/>
        <end position="27"/>
    </location>
</feature>
<keyword evidence="5 6" id="KW-0804">Transcription</keyword>
<dbReference type="GO" id="GO:0003677">
    <property type="term" value="F:DNA binding"/>
    <property type="evidence" value="ECO:0007669"/>
    <property type="project" value="UniProtKB-KW"/>
</dbReference>
<dbReference type="AlphaFoldDB" id="A0A679JMX7"/>
<evidence type="ECO:0000313" key="10">
    <source>
        <dbReference type="EMBL" id="GJD40729.1"/>
    </source>
</evidence>
<dbReference type="GO" id="GO:0010045">
    <property type="term" value="P:response to nickel cation"/>
    <property type="evidence" value="ECO:0007669"/>
    <property type="project" value="InterPro"/>
</dbReference>
<evidence type="ECO:0000256" key="3">
    <source>
        <dbReference type="ARBA" id="ARBA00023015"/>
    </source>
</evidence>
<dbReference type="GO" id="GO:0003700">
    <property type="term" value="F:DNA-binding transcription factor activity"/>
    <property type="evidence" value="ECO:0007669"/>
    <property type="project" value="UniProtKB-UniRule"/>
</dbReference>
<dbReference type="NCBIfam" id="NF002815">
    <property type="entry name" value="PRK02967.1"/>
    <property type="match status" value="1"/>
</dbReference>
<reference evidence="10" key="1">
    <citation type="journal article" date="2016" name="Front. Microbiol.">
        <title>Genome Sequence of the Piezophilic, Mesophilic Sulfate-Reducing Bacterium Desulfovibrio indicus J2T.</title>
        <authorList>
            <person name="Cao J."/>
            <person name="Maignien L."/>
            <person name="Shao Z."/>
            <person name="Alain K."/>
            <person name="Jebbar M."/>
        </authorList>
    </citation>
    <scope>NUCLEOTIDE SEQUENCE</scope>
    <source>
        <strain evidence="10">DSM 21893</strain>
    </source>
</reference>
<dbReference type="SUPFAM" id="SSF47598">
    <property type="entry name" value="Ribbon-helix-helix"/>
    <property type="match status" value="1"/>
</dbReference>
<organism evidence="9">
    <name type="scientific">Methylobacterium bullatum</name>
    <dbReference type="NCBI Taxonomy" id="570505"/>
    <lineage>
        <taxon>Bacteria</taxon>
        <taxon>Pseudomonadati</taxon>
        <taxon>Pseudomonadota</taxon>
        <taxon>Alphaproteobacteria</taxon>
        <taxon>Hyphomicrobiales</taxon>
        <taxon>Methylobacteriaceae</taxon>
        <taxon>Methylobacterium</taxon>
    </lineage>
</organism>
<dbReference type="RefSeq" id="WP_210245967.1">
    <property type="nucleotide sequence ID" value="NZ_BPQF01000015.1"/>
</dbReference>
<dbReference type="Pfam" id="PF08753">
    <property type="entry name" value="NikR_C"/>
    <property type="match status" value="1"/>
</dbReference>
<dbReference type="InterPro" id="IPR022988">
    <property type="entry name" value="Ni_resp_reg_NikR"/>
</dbReference>
<evidence type="ECO:0000256" key="5">
    <source>
        <dbReference type="ARBA" id="ARBA00023163"/>
    </source>
</evidence>
<keyword evidence="4 6" id="KW-0238">DNA-binding</keyword>
<feature type="domain" description="Transcription factor NikR nickel binding C-terminal" evidence="8">
    <location>
        <begin position="80"/>
        <end position="155"/>
    </location>
</feature>
<evidence type="ECO:0000256" key="4">
    <source>
        <dbReference type="ARBA" id="ARBA00023125"/>
    </source>
</evidence>
<keyword evidence="11" id="KW-1185">Reference proteome</keyword>
<evidence type="ECO:0000256" key="1">
    <source>
        <dbReference type="ARBA" id="ARBA00022596"/>
    </source>
</evidence>
<keyword evidence="2" id="KW-0479">Metal-binding</keyword>
<dbReference type="Gene3D" id="3.30.70.1150">
    <property type="entry name" value="ACT-like. Chain A, domain 2"/>
    <property type="match status" value="1"/>
</dbReference>
<dbReference type="InterPro" id="IPR010985">
    <property type="entry name" value="Ribbon_hlx_hlx"/>
</dbReference>
<dbReference type="EMBL" id="LR743504">
    <property type="protein sequence ID" value="CAA2107381.1"/>
    <property type="molecule type" value="Genomic_DNA"/>
</dbReference>